<evidence type="ECO:0000313" key="1">
    <source>
        <dbReference type="EMBL" id="KAI0061278.1"/>
    </source>
</evidence>
<feature type="non-terminal residue" evidence="1">
    <location>
        <position position="83"/>
    </location>
</feature>
<comment type="caution">
    <text evidence="1">The sequence shown here is derived from an EMBL/GenBank/DDBJ whole genome shotgun (WGS) entry which is preliminary data.</text>
</comment>
<name>A0ACB8SYI5_9AGAM</name>
<gene>
    <name evidence="1" type="ORF">BV25DRAFT_1826753</name>
</gene>
<evidence type="ECO:0000313" key="2">
    <source>
        <dbReference type="Proteomes" id="UP000814140"/>
    </source>
</evidence>
<keyword evidence="2" id="KW-1185">Reference proteome</keyword>
<reference evidence="1" key="1">
    <citation type="submission" date="2021-03" db="EMBL/GenBank/DDBJ databases">
        <authorList>
            <consortium name="DOE Joint Genome Institute"/>
            <person name="Ahrendt S."/>
            <person name="Looney B.P."/>
            <person name="Miyauchi S."/>
            <person name="Morin E."/>
            <person name="Drula E."/>
            <person name="Courty P.E."/>
            <person name="Chicoki N."/>
            <person name="Fauchery L."/>
            <person name="Kohler A."/>
            <person name="Kuo A."/>
            <person name="Labutti K."/>
            <person name="Pangilinan J."/>
            <person name="Lipzen A."/>
            <person name="Riley R."/>
            <person name="Andreopoulos W."/>
            <person name="He G."/>
            <person name="Johnson J."/>
            <person name="Barry K.W."/>
            <person name="Grigoriev I.V."/>
            <person name="Nagy L."/>
            <person name="Hibbett D."/>
            <person name="Henrissat B."/>
            <person name="Matheny P.B."/>
            <person name="Labbe J."/>
            <person name="Martin F."/>
        </authorList>
    </citation>
    <scope>NUCLEOTIDE SEQUENCE</scope>
    <source>
        <strain evidence="1">HHB10654</strain>
    </source>
</reference>
<dbReference type="EMBL" id="MU277213">
    <property type="protein sequence ID" value="KAI0061278.1"/>
    <property type="molecule type" value="Genomic_DNA"/>
</dbReference>
<sequence length="83" mass="9006">MIVQACATIASVWSYKGVKLALLQGRSSPGGVLRIAISGTAQSVLVPQAMTRTHRAYEDVCDIGIHQGRQTSFQKPYSRKTSQ</sequence>
<proteinExistence type="predicted"/>
<accession>A0ACB8SYI5</accession>
<protein>
    <submittedName>
        <fullName evidence="1">Uncharacterized protein</fullName>
    </submittedName>
</protein>
<dbReference type="Proteomes" id="UP000814140">
    <property type="component" value="Unassembled WGS sequence"/>
</dbReference>
<reference evidence="1" key="2">
    <citation type="journal article" date="2022" name="New Phytol.">
        <title>Evolutionary transition to the ectomycorrhizal habit in the genomes of a hyperdiverse lineage of mushroom-forming fungi.</title>
        <authorList>
            <person name="Looney B."/>
            <person name="Miyauchi S."/>
            <person name="Morin E."/>
            <person name="Drula E."/>
            <person name="Courty P.E."/>
            <person name="Kohler A."/>
            <person name="Kuo A."/>
            <person name="LaButti K."/>
            <person name="Pangilinan J."/>
            <person name="Lipzen A."/>
            <person name="Riley R."/>
            <person name="Andreopoulos W."/>
            <person name="He G."/>
            <person name="Johnson J."/>
            <person name="Nolan M."/>
            <person name="Tritt A."/>
            <person name="Barry K.W."/>
            <person name="Grigoriev I.V."/>
            <person name="Nagy L.G."/>
            <person name="Hibbett D."/>
            <person name="Henrissat B."/>
            <person name="Matheny P.B."/>
            <person name="Labbe J."/>
            <person name="Martin F.M."/>
        </authorList>
    </citation>
    <scope>NUCLEOTIDE SEQUENCE</scope>
    <source>
        <strain evidence="1">HHB10654</strain>
    </source>
</reference>
<organism evidence="1 2">
    <name type="scientific">Artomyces pyxidatus</name>
    <dbReference type="NCBI Taxonomy" id="48021"/>
    <lineage>
        <taxon>Eukaryota</taxon>
        <taxon>Fungi</taxon>
        <taxon>Dikarya</taxon>
        <taxon>Basidiomycota</taxon>
        <taxon>Agaricomycotina</taxon>
        <taxon>Agaricomycetes</taxon>
        <taxon>Russulales</taxon>
        <taxon>Auriscalpiaceae</taxon>
        <taxon>Artomyces</taxon>
    </lineage>
</organism>